<sequence>MNIAAIREKIRRIGFFVPFRIHFLLLLIALLLAYRWLLKNNAVPETSRTAIINVFITVTFWFALGILVLSFFSAFISWIFFLFSKKNKKSILNIKTSTQSVSDKQLVEISISKIFKPLFGYIRLRLCYDKNNISPKFAPIRMELKKHLFSMQTKGVYNWPLKNIKEYDISSGIIYFEDFFQFFSFTSQLSVNSNFYTQPLKAATPKVIVQPKKTEDTNMRIEEMRKVEGEYLNYKNFETNDDVRRIVWKIYAKNKELVVRIPETNDPYASHIYFYASFYNAVSNDVYEEFNIVFLDDFKTFVWNVYEQLYRQSELIQYIPDQQTKTFYADDVIQKTKYIISTSSWQKQNNLDTYFNKQYASVLCISSLTDAKQLEDVLEKTGKTLTVVFIELSKSFSRMKVTDWLQWIFINPEKNSSEKMQLAFTLSPLRKKILDNEKNIKELLKISECESLILEA</sequence>
<dbReference type="AlphaFoldDB" id="A0A5J5IHN1"/>
<feature type="transmembrane region" description="Helical" evidence="1">
    <location>
        <begin position="21"/>
        <end position="38"/>
    </location>
</feature>
<dbReference type="Proteomes" id="UP000326903">
    <property type="component" value="Unassembled WGS sequence"/>
</dbReference>
<evidence type="ECO:0000256" key="1">
    <source>
        <dbReference type="SAM" id="Phobius"/>
    </source>
</evidence>
<name>A0A5J5IHN1_9BACT</name>
<keyword evidence="1" id="KW-0472">Membrane</keyword>
<keyword evidence="1" id="KW-0812">Transmembrane</keyword>
<comment type="caution">
    <text evidence="2">The sequence shown here is derived from an EMBL/GenBank/DDBJ whole genome shotgun (WGS) entry which is preliminary data.</text>
</comment>
<gene>
    <name evidence="2" type="ORF">FW778_13740</name>
</gene>
<dbReference type="RefSeq" id="WP_150415331.1">
    <property type="nucleotide sequence ID" value="NZ_VYQF01000003.1"/>
</dbReference>
<feature type="transmembrane region" description="Helical" evidence="1">
    <location>
        <begin position="50"/>
        <end position="83"/>
    </location>
</feature>
<evidence type="ECO:0000313" key="2">
    <source>
        <dbReference type="EMBL" id="KAA9038610.1"/>
    </source>
</evidence>
<keyword evidence="1" id="KW-1133">Transmembrane helix</keyword>
<accession>A0A5J5IHN1</accession>
<reference evidence="2 3" key="1">
    <citation type="submission" date="2019-09" db="EMBL/GenBank/DDBJ databases">
        <title>Draft genome sequence of Ginsengibacter sp. BR5-29.</title>
        <authorList>
            <person name="Im W.-T."/>
        </authorList>
    </citation>
    <scope>NUCLEOTIDE SEQUENCE [LARGE SCALE GENOMIC DNA]</scope>
    <source>
        <strain evidence="2 3">BR5-29</strain>
    </source>
</reference>
<protein>
    <submittedName>
        <fullName evidence="2">DUF58 domain-containing protein</fullName>
    </submittedName>
</protein>
<proteinExistence type="predicted"/>
<organism evidence="2 3">
    <name type="scientific">Ginsengibacter hankyongi</name>
    <dbReference type="NCBI Taxonomy" id="2607284"/>
    <lineage>
        <taxon>Bacteria</taxon>
        <taxon>Pseudomonadati</taxon>
        <taxon>Bacteroidota</taxon>
        <taxon>Chitinophagia</taxon>
        <taxon>Chitinophagales</taxon>
        <taxon>Chitinophagaceae</taxon>
        <taxon>Ginsengibacter</taxon>
    </lineage>
</organism>
<dbReference type="EMBL" id="VYQF01000003">
    <property type="protein sequence ID" value="KAA9038610.1"/>
    <property type="molecule type" value="Genomic_DNA"/>
</dbReference>
<evidence type="ECO:0000313" key="3">
    <source>
        <dbReference type="Proteomes" id="UP000326903"/>
    </source>
</evidence>
<keyword evidence="3" id="KW-1185">Reference proteome</keyword>